<organism evidence="1 2">
    <name type="scientific">Caenorhabditis bovis</name>
    <dbReference type="NCBI Taxonomy" id="2654633"/>
    <lineage>
        <taxon>Eukaryota</taxon>
        <taxon>Metazoa</taxon>
        <taxon>Ecdysozoa</taxon>
        <taxon>Nematoda</taxon>
        <taxon>Chromadorea</taxon>
        <taxon>Rhabditida</taxon>
        <taxon>Rhabditina</taxon>
        <taxon>Rhabditomorpha</taxon>
        <taxon>Rhabditoidea</taxon>
        <taxon>Rhabditidae</taxon>
        <taxon>Peloderinae</taxon>
        <taxon>Caenorhabditis</taxon>
    </lineage>
</organism>
<gene>
    <name evidence="1" type="ORF">CBOVIS_LOCUS11446</name>
</gene>
<comment type="caution">
    <text evidence="1">The sequence shown here is derived from an EMBL/GenBank/DDBJ whole genome shotgun (WGS) entry which is preliminary data.</text>
</comment>
<reference evidence="1 2" key="1">
    <citation type="submission" date="2020-04" db="EMBL/GenBank/DDBJ databases">
        <authorList>
            <person name="Laetsch R D."/>
            <person name="Stevens L."/>
            <person name="Kumar S."/>
            <person name="Blaxter L. M."/>
        </authorList>
    </citation>
    <scope>NUCLEOTIDE SEQUENCE [LARGE SCALE GENOMIC DNA]</scope>
</reference>
<dbReference type="EMBL" id="CADEPM010000009">
    <property type="protein sequence ID" value="CAB3409847.1"/>
    <property type="molecule type" value="Genomic_DNA"/>
</dbReference>
<name>A0A8S1FDJ7_9PELO</name>
<proteinExistence type="predicted"/>
<protein>
    <submittedName>
        <fullName evidence="1">Uncharacterized protein</fullName>
    </submittedName>
</protein>
<accession>A0A8S1FDJ7</accession>
<dbReference type="AlphaFoldDB" id="A0A8S1FDJ7"/>
<evidence type="ECO:0000313" key="1">
    <source>
        <dbReference type="EMBL" id="CAB3409847.1"/>
    </source>
</evidence>
<keyword evidence="2" id="KW-1185">Reference proteome</keyword>
<dbReference type="PANTHER" id="PTHR33651:SF3">
    <property type="entry name" value="PHAGE PROTEIN"/>
    <property type="match status" value="1"/>
</dbReference>
<dbReference type="OrthoDB" id="5796311at2759"/>
<evidence type="ECO:0000313" key="2">
    <source>
        <dbReference type="Proteomes" id="UP000494206"/>
    </source>
</evidence>
<sequence>MTVITIRLVGEQEDRLFEGIDVDNQILYVDLKKRIETITKIIPDFQEVRFRGEKLSVVEYPIRDIKFGEELVLKHSLLESWRPYLLLCESAKDLKKGKHERTKCAQRAIANSQQLEDSGFFEAYVNFVTVWIDTIGQMMRLVDRTRNAFEQSATKFFTKMFPNSTISFKPKQGGSREGIVVAVTCNGEETLYYMKTYHHAGSSTSLRNASKRHLPDLCEMFAYRFLELIGVGPVVFFPFYDGSTYIHYIATKEVKEFKELDKIEDVVLQNKLVVEAYLLSLILGIRDLNEGNIGSTKEKALSIIDFYVPDTDNFLRRKILDDLKNKSNFGGLGKANEILSEIGHEERMKIVKDALPRWIRIKSITSDIIDIEKSELREHGIKYCAIDGGIFFEDGTRR</sequence>
<dbReference type="Proteomes" id="UP000494206">
    <property type="component" value="Unassembled WGS sequence"/>
</dbReference>
<dbReference type="PANTHER" id="PTHR33651">
    <property type="entry name" value="PROTEIN CBG06246"/>
    <property type="match status" value="1"/>
</dbReference>